<accession>Q46YQ1</accession>
<dbReference type="OrthoDB" id="1028010at2"/>
<proteinExistence type="predicted"/>
<dbReference type="eggNOG" id="ENOG5032S15">
    <property type="taxonomic scope" value="Bacteria"/>
</dbReference>
<protein>
    <submittedName>
        <fullName evidence="2">Uncharacterized protein</fullName>
    </submittedName>
</protein>
<evidence type="ECO:0000313" key="2">
    <source>
        <dbReference type="EMBL" id="AAZ61732.1"/>
    </source>
</evidence>
<dbReference type="AlphaFoldDB" id="Q46YQ1"/>
<evidence type="ECO:0000256" key="1">
    <source>
        <dbReference type="SAM" id="MobiDB-lite"/>
    </source>
</evidence>
<dbReference type="InterPro" id="IPR021686">
    <property type="entry name" value="DUF3268"/>
</dbReference>
<name>Q46YQ1_CUPPJ</name>
<dbReference type="KEGG" id="reu:Reut_A2370"/>
<dbReference type="EMBL" id="CP000090">
    <property type="protein sequence ID" value="AAZ61732.1"/>
    <property type="molecule type" value="Genomic_DNA"/>
</dbReference>
<dbReference type="STRING" id="264198.Reut_A2370"/>
<feature type="region of interest" description="Disordered" evidence="1">
    <location>
        <begin position="1"/>
        <end position="25"/>
    </location>
</feature>
<organism evidence="2">
    <name type="scientific">Cupriavidus pinatubonensis (strain JMP 134 / LMG 1197)</name>
    <name type="common">Cupriavidus necator (strain JMP 134)</name>
    <dbReference type="NCBI Taxonomy" id="264198"/>
    <lineage>
        <taxon>Bacteria</taxon>
        <taxon>Pseudomonadati</taxon>
        <taxon>Pseudomonadota</taxon>
        <taxon>Betaproteobacteria</taxon>
        <taxon>Burkholderiales</taxon>
        <taxon>Burkholderiaceae</taxon>
        <taxon>Cupriavidus</taxon>
    </lineage>
</organism>
<dbReference type="Pfam" id="PF11672">
    <property type="entry name" value="DUF3268"/>
    <property type="match status" value="1"/>
</dbReference>
<gene>
    <name evidence="2" type="ordered locus">Reut_A2370</name>
</gene>
<sequence length="164" mass="18185">MTQTNHSMADAFDRASGRKTPWNPSRRALARVKNPLPPPSACPYCSAKIEIVGNEQIYGRSFGDWPWAYRCTGKNCHAYVGMHPFTNVPLGTLADAPTREARKCAKAVFNPIWQSKRMTRSDAYLWLAGALGIGNVEECHIGWFDVQTCQRVVAACLQLAKEAA</sequence>
<dbReference type="HOGENOM" id="CLU_123187_2_0_4"/>
<reference evidence="2" key="1">
    <citation type="submission" date="2005-08" db="EMBL/GenBank/DDBJ databases">
        <title>Complete sequence of Chromosome1 of Ralstonia eutropha JMP134.</title>
        <authorList>
            <person name="Copeland A."/>
            <person name="Lucas S."/>
            <person name="Lapidus A."/>
            <person name="Barry K."/>
            <person name="Detter J.C."/>
            <person name="Glavina T."/>
            <person name="Hammon N."/>
            <person name="Israni S."/>
            <person name="Pitluck S."/>
            <person name="Goltsman E."/>
            <person name="Martinez M."/>
            <person name="Schmutz J."/>
            <person name="Larimer F."/>
            <person name="Land M."/>
            <person name="Lykidis A."/>
            <person name="Richardson P."/>
        </authorList>
    </citation>
    <scope>NUCLEOTIDE SEQUENCE</scope>
    <source>
        <strain evidence="2">JMP134</strain>
    </source>
</reference>